<dbReference type="SMART" id="SM00554">
    <property type="entry name" value="FAS1"/>
    <property type="match status" value="1"/>
</dbReference>
<dbReference type="GO" id="GO:0050839">
    <property type="term" value="F:cell adhesion molecule binding"/>
    <property type="evidence" value="ECO:0007669"/>
    <property type="project" value="TreeGrafter"/>
</dbReference>
<feature type="region of interest" description="Disordered" evidence="1">
    <location>
        <begin position="26"/>
        <end position="47"/>
    </location>
</feature>
<dbReference type="PANTHER" id="PTHR10900">
    <property type="entry name" value="PERIOSTIN-RELATED"/>
    <property type="match status" value="1"/>
</dbReference>
<dbReference type="GO" id="GO:0031012">
    <property type="term" value="C:extracellular matrix"/>
    <property type="evidence" value="ECO:0007669"/>
    <property type="project" value="TreeGrafter"/>
</dbReference>
<organism evidence="3 4">
    <name type="scientific">Chryseolinea serpens</name>
    <dbReference type="NCBI Taxonomy" id="947013"/>
    <lineage>
        <taxon>Bacteria</taxon>
        <taxon>Pseudomonadati</taxon>
        <taxon>Bacteroidota</taxon>
        <taxon>Cytophagia</taxon>
        <taxon>Cytophagales</taxon>
        <taxon>Fulvivirgaceae</taxon>
        <taxon>Chryseolinea</taxon>
    </lineage>
</organism>
<evidence type="ECO:0000259" key="2">
    <source>
        <dbReference type="PROSITE" id="PS50213"/>
    </source>
</evidence>
<sequence length="184" mass="19466">MKTVYFAMSILVACAACTPGKQTETKTASIAEPATDNGQSSVRDDESQRNIVQVATASAEHKTLVAALKAAAYVDALSNAGPFTVFAPTDAAFAKLPAGTVEDLVKPENKEKLRDILEYHVYVGVIRENMIHDGMKLNQVNGSDVKLGKTGDNVTVNGAHVLGVVPTTNGVIYVIDEVLLPPAK</sequence>
<dbReference type="PROSITE" id="PS50213">
    <property type="entry name" value="FAS1"/>
    <property type="match status" value="1"/>
</dbReference>
<gene>
    <name evidence="3" type="ORF">SAMN04488109_2980</name>
</gene>
<dbReference type="OrthoDB" id="1119934at2"/>
<dbReference type="RefSeq" id="WP_073135505.1">
    <property type="nucleotide sequence ID" value="NZ_FQWQ01000002.1"/>
</dbReference>
<dbReference type="InterPro" id="IPR036378">
    <property type="entry name" value="FAS1_dom_sf"/>
</dbReference>
<dbReference type="FunFam" id="2.30.180.10:FF:000032">
    <property type="entry name" value="Fasciclin domain-containing protein, putative"/>
    <property type="match status" value="1"/>
</dbReference>
<evidence type="ECO:0000313" key="3">
    <source>
        <dbReference type="EMBL" id="SHH16833.1"/>
    </source>
</evidence>
<dbReference type="Pfam" id="PF02469">
    <property type="entry name" value="Fasciclin"/>
    <property type="match status" value="1"/>
</dbReference>
<dbReference type="GO" id="GO:0030198">
    <property type="term" value="P:extracellular matrix organization"/>
    <property type="evidence" value="ECO:0007669"/>
    <property type="project" value="TreeGrafter"/>
</dbReference>
<keyword evidence="4" id="KW-1185">Reference proteome</keyword>
<dbReference type="EMBL" id="FQWQ01000002">
    <property type="protein sequence ID" value="SHH16833.1"/>
    <property type="molecule type" value="Genomic_DNA"/>
</dbReference>
<dbReference type="GO" id="GO:0007155">
    <property type="term" value="P:cell adhesion"/>
    <property type="evidence" value="ECO:0007669"/>
    <property type="project" value="TreeGrafter"/>
</dbReference>
<dbReference type="STRING" id="947013.SAMN04488109_2980"/>
<dbReference type="AlphaFoldDB" id="A0A1M5QTA5"/>
<protein>
    <submittedName>
        <fullName evidence="3">Uncaracterized surface protein containing fasciclin (FAS1) repeats</fullName>
    </submittedName>
</protein>
<dbReference type="PANTHER" id="PTHR10900:SF77">
    <property type="entry name" value="FI19380P1"/>
    <property type="match status" value="1"/>
</dbReference>
<dbReference type="InterPro" id="IPR000782">
    <property type="entry name" value="FAS1_domain"/>
</dbReference>
<evidence type="ECO:0000256" key="1">
    <source>
        <dbReference type="SAM" id="MobiDB-lite"/>
    </source>
</evidence>
<dbReference type="Proteomes" id="UP000184212">
    <property type="component" value="Unassembled WGS sequence"/>
</dbReference>
<accession>A0A1M5QTA5</accession>
<feature type="domain" description="FAS1" evidence="2">
    <location>
        <begin position="48"/>
        <end position="179"/>
    </location>
</feature>
<dbReference type="GO" id="GO:0005615">
    <property type="term" value="C:extracellular space"/>
    <property type="evidence" value="ECO:0007669"/>
    <property type="project" value="TreeGrafter"/>
</dbReference>
<reference evidence="3 4" key="1">
    <citation type="submission" date="2016-11" db="EMBL/GenBank/DDBJ databases">
        <authorList>
            <person name="Jaros S."/>
            <person name="Januszkiewicz K."/>
            <person name="Wedrychowicz H."/>
        </authorList>
    </citation>
    <scope>NUCLEOTIDE SEQUENCE [LARGE SCALE GENOMIC DNA]</scope>
    <source>
        <strain evidence="3 4">DSM 24574</strain>
    </source>
</reference>
<dbReference type="SUPFAM" id="SSF82153">
    <property type="entry name" value="FAS1 domain"/>
    <property type="match status" value="1"/>
</dbReference>
<dbReference type="Gene3D" id="2.30.180.10">
    <property type="entry name" value="FAS1 domain"/>
    <property type="match status" value="1"/>
</dbReference>
<evidence type="ECO:0000313" key="4">
    <source>
        <dbReference type="Proteomes" id="UP000184212"/>
    </source>
</evidence>
<dbReference type="InterPro" id="IPR050904">
    <property type="entry name" value="Adhesion/Biosynth-related"/>
</dbReference>
<proteinExistence type="predicted"/>
<name>A0A1M5QTA5_9BACT</name>